<dbReference type="Gene3D" id="3.50.50.60">
    <property type="entry name" value="FAD/NAD(P)-binding domain"/>
    <property type="match status" value="1"/>
</dbReference>
<organism evidence="1 2">
    <name type="scientific">Arcobacter roscoffensis</name>
    <dbReference type="NCBI Taxonomy" id="2961520"/>
    <lineage>
        <taxon>Bacteria</taxon>
        <taxon>Pseudomonadati</taxon>
        <taxon>Campylobacterota</taxon>
        <taxon>Epsilonproteobacteria</taxon>
        <taxon>Campylobacterales</taxon>
        <taxon>Arcobacteraceae</taxon>
        <taxon>Arcobacter</taxon>
    </lineage>
</organism>
<name>A0ABY5E303_9BACT</name>
<dbReference type="Proteomes" id="UP001060012">
    <property type="component" value="Chromosome"/>
</dbReference>
<protein>
    <submittedName>
        <fullName evidence="1">NAD(P)-binding protein</fullName>
    </submittedName>
</protein>
<dbReference type="PANTHER" id="PTHR16128:SF5">
    <property type="entry name" value="FAD_NAD(P)-BINDING OXIDOREDUCTASE FAMILY PROTEIN"/>
    <property type="match status" value="1"/>
</dbReference>
<dbReference type="Gene3D" id="3.90.660.10">
    <property type="match status" value="1"/>
</dbReference>
<dbReference type="RefSeq" id="WP_254575277.1">
    <property type="nucleotide sequence ID" value="NZ_CP100595.1"/>
</dbReference>
<dbReference type="Pfam" id="PF13450">
    <property type="entry name" value="NAD_binding_8"/>
    <property type="match status" value="1"/>
</dbReference>
<accession>A0ABY5E303</accession>
<proteinExistence type="predicted"/>
<dbReference type="EMBL" id="CP100595">
    <property type="protein sequence ID" value="UTJ05096.1"/>
    <property type="molecule type" value="Genomic_DNA"/>
</dbReference>
<evidence type="ECO:0000313" key="2">
    <source>
        <dbReference type="Proteomes" id="UP001060012"/>
    </source>
</evidence>
<keyword evidence="2" id="KW-1185">Reference proteome</keyword>
<sequence>MNIAIIGAGFSGCYLYNRFRKENHDIKIFEKSRGCGGRLSTKYIGDKFVDHGTPYFETKEPDFIYFANRFERKGILRKEKNKYFPTNGINKFCSSMINKKDLIKQTKITKCIKKESLWYLYDEKSKCYEAFDLLILTIPAPQVLEMDIQIDDKIADDLSKVKYNSIATLILHDDNEFKINEDLYSSQFFKKVVNNSEKYDYKDFSSYVFHSNESFSTNNNDKNKEDLGVQIYNYIDYFQKTKLPKSIYHISHLWKYATVKEGLKSKYYLNNEKDLAFCGDYFEKANLEGSFLSAKALGDELVK</sequence>
<dbReference type="InterPro" id="IPR036188">
    <property type="entry name" value="FAD/NAD-bd_sf"/>
</dbReference>
<dbReference type="PANTHER" id="PTHR16128">
    <property type="entry name" value="FAD/NAD(P)-BINDING OXIDOREDUCTASE FAMILY PROTEIN"/>
    <property type="match status" value="1"/>
</dbReference>
<evidence type="ECO:0000313" key="1">
    <source>
        <dbReference type="EMBL" id="UTJ05096.1"/>
    </source>
</evidence>
<gene>
    <name evidence="1" type="ORF">NJU99_07390</name>
</gene>
<dbReference type="SUPFAM" id="SSF51905">
    <property type="entry name" value="FAD/NAD(P)-binding domain"/>
    <property type="match status" value="1"/>
</dbReference>
<reference evidence="1" key="1">
    <citation type="submission" date="2022-07" db="EMBL/GenBank/DDBJ databases">
        <title>Arcobacter roscoffensis sp. nov., a marine bacterium isolated from coastal seawater collected from Roscoff, France.</title>
        <authorList>
            <person name="Pascual J."/>
            <person name="Lepeaux C."/>
            <person name="Methner A."/>
            <person name="Overmann J."/>
        </authorList>
    </citation>
    <scope>NUCLEOTIDE SEQUENCE</scope>
    <source>
        <strain evidence="1">ARW1-2F2</strain>
    </source>
</reference>